<feature type="non-terminal residue" evidence="2">
    <location>
        <position position="1"/>
    </location>
</feature>
<proteinExistence type="predicted"/>
<dbReference type="Proteomes" id="UP001597128">
    <property type="component" value="Unassembled WGS sequence"/>
</dbReference>
<dbReference type="Gene3D" id="2.40.128.130">
    <property type="entry name" value="Autotransporter beta-domain"/>
    <property type="match status" value="1"/>
</dbReference>
<accession>A0ABW3F844</accession>
<dbReference type="EMBL" id="JBHTKB010000002">
    <property type="protein sequence ID" value="MFD0913777.1"/>
    <property type="molecule type" value="Genomic_DNA"/>
</dbReference>
<dbReference type="RefSeq" id="WP_379057143.1">
    <property type="nucleotide sequence ID" value="NZ_JBHTKB010000001.1"/>
</dbReference>
<evidence type="ECO:0000313" key="3">
    <source>
        <dbReference type="Proteomes" id="UP001597128"/>
    </source>
</evidence>
<dbReference type="InterPro" id="IPR036709">
    <property type="entry name" value="Autotransporte_beta_dom_sf"/>
</dbReference>
<protein>
    <recommendedName>
        <fullName evidence="4">Autotransporter outer membrane beta-barrel domain-containing protein</fullName>
    </recommendedName>
</protein>
<name>A0ABW3F844_9PROT</name>
<evidence type="ECO:0008006" key="4">
    <source>
        <dbReference type="Google" id="ProtNLM"/>
    </source>
</evidence>
<evidence type="ECO:0000313" key="2">
    <source>
        <dbReference type="EMBL" id="MFD0913777.1"/>
    </source>
</evidence>
<reference evidence="3" key="2">
    <citation type="journal article" date="2019" name="Int. J. Syst. Evol. Microbiol.">
        <title>The Global Catalogue of Microorganisms (GCM) 10K type strain sequencing project: providing services to taxonomists for standard genome sequencing and annotation.</title>
        <authorList>
            <consortium name="The Broad Institute Genomics Platform"/>
            <consortium name="The Broad Institute Genome Sequencing Center for Infectious Disease"/>
            <person name="Wu L."/>
            <person name="Ma J."/>
        </authorList>
    </citation>
    <scope>NUCLEOTIDE SEQUENCE [LARGE SCALE GENOMIC DNA]</scope>
    <source>
        <strain evidence="3">CCUG 58412</strain>
    </source>
</reference>
<gene>
    <name evidence="1" type="ORF">ACFQ1Z_09490</name>
    <name evidence="2" type="ORF">ACFQ1Z_09495</name>
</gene>
<reference evidence="2" key="3">
    <citation type="submission" date="2024-09" db="EMBL/GenBank/DDBJ databases">
        <authorList>
            <person name="Sun Q."/>
            <person name="Mori K."/>
        </authorList>
    </citation>
    <scope>NUCLEOTIDE SEQUENCE</scope>
    <source>
        <strain evidence="2">CCUG 58412</strain>
    </source>
</reference>
<keyword evidence="3" id="KW-1185">Reference proteome</keyword>
<evidence type="ECO:0000313" key="1">
    <source>
        <dbReference type="EMBL" id="MFD0913776.1"/>
    </source>
</evidence>
<dbReference type="EMBL" id="JBHTKB010000001">
    <property type="protein sequence ID" value="MFD0913776.1"/>
    <property type="molecule type" value="Genomic_DNA"/>
</dbReference>
<comment type="caution">
    <text evidence="2">The sequence shown here is derived from an EMBL/GenBank/DDBJ whole genome shotgun (WGS) entry which is preliminary data.</text>
</comment>
<reference evidence="2" key="1">
    <citation type="journal article" date="2014" name="Int. J. Syst. Evol. Microbiol.">
        <title>Complete genome of a new Firmicutes species belonging to the dominant human colonic microbiota ('Ruminococcus bicirculans') reveals two chromosomes and a selective capacity to utilize plant glucans.</title>
        <authorList>
            <consortium name="NISC Comparative Sequencing Program"/>
            <person name="Wegmann U."/>
            <person name="Louis P."/>
            <person name="Goesmann A."/>
            <person name="Henrissat B."/>
            <person name="Duncan S.H."/>
            <person name="Flint H.J."/>
        </authorList>
    </citation>
    <scope>NUCLEOTIDE SEQUENCE</scope>
    <source>
        <strain evidence="2">CCUG 58412</strain>
    </source>
</reference>
<organism evidence="2 3">
    <name type="scientific">Methylophilus luteus</name>
    <dbReference type="NCBI Taxonomy" id="640108"/>
    <lineage>
        <taxon>Bacteria</taxon>
        <taxon>Pseudomonadati</taxon>
        <taxon>Pseudomonadota</taxon>
        <taxon>Betaproteobacteria</taxon>
        <taxon>Nitrosomonadales</taxon>
        <taxon>Methylophilaceae</taxon>
        <taxon>Methylophilus</taxon>
    </lineage>
</organism>
<sequence>WVTEALFNVWHRSGGEQRVRFSTPAAQSRVEADFANTSLQVGLASRMTFKYGLSLAGSMSYQKAIEQSDLESVTAQVHLRWDM</sequence>